<protein>
    <submittedName>
        <fullName evidence="2">Uncharacterized protein</fullName>
    </submittedName>
</protein>
<dbReference type="AlphaFoldDB" id="A0A382BTJ3"/>
<organism evidence="2">
    <name type="scientific">marine metagenome</name>
    <dbReference type="NCBI Taxonomy" id="408172"/>
    <lineage>
        <taxon>unclassified sequences</taxon>
        <taxon>metagenomes</taxon>
        <taxon>ecological metagenomes</taxon>
    </lineage>
</organism>
<evidence type="ECO:0000313" key="2">
    <source>
        <dbReference type="EMBL" id="SVB17136.1"/>
    </source>
</evidence>
<gene>
    <name evidence="2" type="ORF">METZ01_LOCUS169990</name>
</gene>
<accession>A0A382BTJ3</accession>
<feature type="non-terminal residue" evidence="2">
    <location>
        <position position="1"/>
    </location>
</feature>
<feature type="region of interest" description="Disordered" evidence="1">
    <location>
        <begin position="59"/>
        <end position="145"/>
    </location>
</feature>
<name>A0A382BTJ3_9ZZZZ</name>
<evidence type="ECO:0000256" key="1">
    <source>
        <dbReference type="SAM" id="MobiDB-lite"/>
    </source>
</evidence>
<reference evidence="2" key="1">
    <citation type="submission" date="2018-05" db="EMBL/GenBank/DDBJ databases">
        <authorList>
            <person name="Lanie J.A."/>
            <person name="Ng W.-L."/>
            <person name="Kazmierczak K.M."/>
            <person name="Andrzejewski T.M."/>
            <person name="Davidsen T.M."/>
            <person name="Wayne K.J."/>
            <person name="Tettelin H."/>
            <person name="Glass J.I."/>
            <person name="Rusch D."/>
            <person name="Podicherti R."/>
            <person name="Tsui H.-C.T."/>
            <person name="Winkler M.E."/>
        </authorList>
    </citation>
    <scope>NUCLEOTIDE SEQUENCE</scope>
</reference>
<feature type="compositionally biased region" description="Basic and acidic residues" evidence="1">
    <location>
        <begin position="85"/>
        <end position="145"/>
    </location>
</feature>
<proteinExistence type="predicted"/>
<sequence length="145" mass="16381">VLSSIVPVNKIFGKYDQQARMGELNRNNPIKTIQNQVDRVTISPEALKKRAIANALAAIKDSNQVSTESKPASSDNVESASYADRIVKDALDKSKQVKEKEREELSEQFEGMRERVKKSQEISENKEAEEAAKEKEQLEKEMTPF</sequence>
<dbReference type="EMBL" id="UINC01031305">
    <property type="protein sequence ID" value="SVB17136.1"/>
    <property type="molecule type" value="Genomic_DNA"/>
</dbReference>
<feature type="compositionally biased region" description="Polar residues" evidence="1">
    <location>
        <begin position="61"/>
        <end position="79"/>
    </location>
</feature>